<dbReference type="InterPro" id="IPR001881">
    <property type="entry name" value="EGF-like_Ca-bd_dom"/>
</dbReference>
<organism evidence="10">
    <name type="scientific">Lepeophtheirus salmonis</name>
    <name type="common">Salmon louse</name>
    <name type="synonym">Caligus salmonis</name>
    <dbReference type="NCBI Taxonomy" id="72036"/>
    <lineage>
        <taxon>Eukaryota</taxon>
        <taxon>Metazoa</taxon>
        <taxon>Ecdysozoa</taxon>
        <taxon>Arthropoda</taxon>
        <taxon>Crustacea</taxon>
        <taxon>Multicrustacea</taxon>
        <taxon>Hexanauplia</taxon>
        <taxon>Copepoda</taxon>
        <taxon>Siphonostomatoida</taxon>
        <taxon>Caligidae</taxon>
        <taxon>Lepeophtheirus</taxon>
    </lineage>
</organism>
<feature type="compositionally biased region" description="Low complexity" evidence="7">
    <location>
        <begin position="460"/>
        <end position="473"/>
    </location>
</feature>
<feature type="region of interest" description="Disordered" evidence="7">
    <location>
        <begin position="47"/>
        <end position="81"/>
    </location>
</feature>
<dbReference type="PANTHER" id="PTHR24034:SF89">
    <property type="entry name" value="COMPLEMENT COMPONENT C1Q RECEPTOR"/>
    <property type="match status" value="1"/>
</dbReference>
<evidence type="ECO:0000313" key="10">
    <source>
        <dbReference type="EMBL" id="CDW33705.1"/>
    </source>
</evidence>
<protein>
    <submittedName>
        <fullName evidence="10">Putative LOC101743303 [Bombyx mori]</fullName>
    </submittedName>
</protein>
<dbReference type="PROSITE" id="PS00022">
    <property type="entry name" value="EGF_1"/>
    <property type="match status" value="1"/>
</dbReference>
<dbReference type="PROSITE" id="PS50026">
    <property type="entry name" value="EGF_3"/>
    <property type="match status" value="2"/>
</dbReference>
<keyword evidence="8" id="KW-0812">Transmembrane</keyword>
<dbReference type="CDD" id="cd00054">
    <property type="entry name" value="EGF_CA"/>
    <property type="match status" value="1"/>
</dbReference>
<dbReference type="SMART" id="SM00181">
    <property type="entry name" value="EGF"/>
    <property type="match status" value="3"/>
</dbReference>
<dbReference type="SUPFAM" id="SSF57196">
    <property type="entry name" value="EGF/Laminin"/>
    <property type="match status" value="1"/>
</dbReference>
<dbReference type="PROSITE" id="PS01187">
    <property type="entry name" value="EGF_CA"/>
    <property type="match status" value="1"/>
</dbReference>
<dbReference type="InterPro" id="IPR000152">
    <property type="entry name" value="EGF-type_Asp/Asn_hydroxyl_site"/>
</dbReference>
<keyword evidence="1 5" id="KW-0245">EGF-like domain</keyword>
<feature type="domain" description="EGF-like" evidence="9">
    <location>
        <begin position="748"/>
        <end position="788"/>
    </location>
</feature>
<dbReference type="GO" id="GO:0005509">
    <property type="term" value="F:calcium ion binding"/>
    <property type="evidence" value="ECO:0007669"/>
    <property type="project" value="InterPro"/>
</dbReference>
<evidence type="ECO:0000256" key="6">
    <source>
        <dbReference type="SAM" id="Coils"/>
    </source>
</evidence>
<keyword evidence="2" id="KW-0732">Signal</keyword>
<keyword evidence="6" id="KW-0175">Coiled coil</keyword>
<feature type="coiled-coil region" evidence="6">
    <location>
        <begin position="157"/>
        <end position="202"/>
    </location>
</feature>
<feature type="region of interest" description="Disordered" evidence="7">
    <location>
        <begin position="989"/>
        <end position="1011"/>
    </location>
</feature>
<dbReference type="PROSITE" id="PS00010">
    <property type="entry name" value="ASX_HYDROXYL"/>
    <property type="match status" value="1"/>
</dbReference>
<keyword evidence="8" id="KW-0472">Membrane</keyword>
<dbReference type="EMBL" id="HACA01016344">
    <property type="protein sequence ID" value="CDW33705.1"/>
    <property type="molecule type" value="Transcribed_RNA"/>
</dbReference>
<feature type="non-terminal residue" evidence="10">
    <location>
        <position position="1"/>
    </location>
</feature>
<dbReference type="AlphaFoldDB" id="A0A0K2U6L4"/>
<reference evidence="10" key="1">
    <citation type="submission" date="2014-05" db="EMBL/GenBank/DDBJ databases">
        <authorList>
            <person name="Chronopoulou M."/>
        </authorList>
    </citation>
    <scope>NUCLEOTIDE SEQUENCE</scope>
    <source>
        <tissue evidence="10">Whole organism</tissue>
    </source>
</reference>
<keyword evidence="3" id="KW-0677">Repeat</keyword>
<feature type="transmembrane region" description="Helical" evidence="8">
    <location>
        <begin position="836"/>
        <end position="860"/>
    </location>
</feature>
<evidence type="ECO:0000256" key="5">
    <source>
        <dbReference type="PROSITE-ProRule" id="PRU00076"/>
    </source>
</evidence>
<evidence type="ECO:0000256" key="8">
    <source>
        <dbReference type="SAM" id="Phobius"/>
    </source>
</evidence>
<dbReference type="InterPro" id="IPR049883">
    <property type="entry name" value="NOTCH1_EGF-like"/>
</dbReference>
<keyword evidence="8" id="KW-1133">Transmembrane helix</keyword>
<feature type="domain" description="EGF-like" evidence="9">
    <location>
        <begin position="798"/>
        <end position="831"/>
    </location>
</feature>
<evidence type="ECO:0000256" key="2">
    <source>
        <dbReference type="ARBA" id="ARBA00022729"/>
    </source>
</evidence>
<name>A0A0K2U6L4_LEPSM</name>
<keyword evidence="4 5" id="KW-1015">Disulfide bond</keyword>
<feature type="disulfide bond" evidence="5">
    <location>
        <begin position="821"/>
        <end position="830"/>
    </location>
</feature>
<feature type="region of interest" description="Disordered" evidence="7">
    <location>
        <begin position="905"/>
        <end position="935"/>
    </location>
</feature>
<feature type="region of interest" description="Disordered" evidence="7">
    <location>
        <begin position="1"/>
        <end position="23"/>
    </location>
</feature>
<dbReference type="OrthoDB" id="10040649at2759"/>
<dbReference type="InterPro" id="IPR018097">
    <property type="entry name" value="EGF_Ca-bd_CS"/>
</dbReference>
<evidence type="ECO:0000256" key="4">
    <source>
        <dbReference type="ARBA" id="ARBA00023157"/>
    </source>
</evidence>
<proteinExistence type="predicted"/>
<dbReference type="Gene3D" id="2.10.25.10">
    <property type="entry name" value="Laminin"/>
    <property type="match status" value="1"/>
</dbReference>
<dbReference type="FunFam" id="2.10.25.10:FF:000038">
    <property type="entry name" value="Fibrillin 2"/>
    <property type="match status" value="1"/>
</dbReference>
<accession>A0A0K2U6L4</accession>
<dbReference type="InterPro" id="IPR050751">
    <property type="entry name" value="ECM_structural_protein"/>
</dbReference>
<dbReference type="InterPro" id="IPR000742">
    <property type="entry name" value="EGF"/>
</dbReference>
<dbReference type="SMART" id="SM00179">
    <property type="entry name" value="EGF_CA"/>
    <property type="match status" value="1"/>
</dbReference>
<sequence>KSNGVIPGISNYDTEYPTGWDGQDNYYANYEDSNDGNILDVSRIEGAHGENTPVGSIKVEHTESPKYGNKDNSYGSNKYPVQKEDNVSLYPSTISTSDNEDYIELINEQEDKNSVDIAYIGSDSFRGSEPNQYQNGEVPPFGSEGNTHINELENEHHKSLDNKLNEVNEHIEALGNTSNEHNETHNNMLDALNSQNALLSEDSLSNTVNIVDESNKDPLENTENKVTIVESENDPRLSTIFAPKPQLLYPSVTVKDSNKPLVIIGPQVPNENLFPAPPHIIPSAIDKQRKPVVVYGPQENPNKHIQIHPSNNNPNPNFIGPLRFNPNFIGPFNIPENYENIPAAPGGFEFVGPVVHGPVRFNPKEPENIIEKTQFNSKPEIIIGIPSSTLSSTTTTTAAVEEISSSPSSATTLKSENKVSSPIIEFKEIDEGRKIGSKYKINIRPSSRPILDVFKRRRSSTTTQSSSSLDTTTNDTPRGISFGGKYSPKYTIIRRSTTPSIVTARVPSKKIAGFFIPRSNRTKSRIEKVLPNKETKITFEGDSNSILQTDAPGVIRDQKLNNIDGAIVESIPGHSLSAEETDPETRCQNACGENELCKIKPGEGVVCKCRPGFGRVEGSSTKCEKSKSFAIEVITTSESEEIKIVKLSPKEVEKAVADSYRKNIKELYFGSQITSIKVGNNTKRNIFFGGEKNLTHDDEMSFSMIVHIADDGKNSTEERLKSVLETPIKDTKLPLGADVTVSRVTIEDFDECTHKDHNDCSDQAVCHNIKGSYTCICKEGYHDLSGPEILSGRVCLATTTACDLCNGNGNCIAGETVTCECQSWFAGKNCQINMKLLLIVGCVSVGLMLVIACGVSCFCCKDGRGAAIRSKQNIPSPYGTGIGPMPPMRGHGVLMDPHGTMKSRAFVPRPYAIRPKRSKKSSAEGSSYNGSTSGGGSWQATYNGISGADSTTSKQSRKSGGLSSGIEALNPAVLIPRAKVKSKPFEDFLSEDEASSSPEANRALSEHTSLASRHRRRSIPFIIRSSRSERGGSIDPLLDGSFSDDSNSANRTLRGNTLRSVASETFEVPVMRTNTQITSGSISVRSLRSHATSDVSICCKTKGKVNKLIILHLSKLGWTNHGRKRWRFLFCHFCIKKSSTLSVT</sequence>
<dbReference type="Pfam" id="PF07645">
    <property type="entry name" value="EGF_CA"/>
    <property type="match status" value="1"/>
</dbReference>
<comment type="caution">
    <text evidence="5">Lacks conserved residue(s) required for the propagation of feature annotation.</text>
</comment>
<evidence type="ECO:0000256" key="7">
    <source>
        <dbReference type="SAM" id="MobiDB-lite"/>
    </source>
</evidence>
<feature type="region of interest" description="Disordered" evidence="7">
    <location>
        <begin position="456"/>
        <end position="482"/>
    </location>
</feature>
<evidence type="ECO:0000259" key="9">
    <source>
        <dbReference type="PROSITE" id="PS50026"/>
    </source>
</evidence>
<dbReference type="PANTHER" id="PTHR24034">
    <property type="entry name" value="EGF-LIKE DOMAIN-CONTAINING PROTEIN"/>
    <property type="match status" value="1"/>
</dbReference>
<evidence type="ECO:0000256" key="1">
    <source>
        <dbReference type="ARBA" id="ARBA00022536"/>
    </source>
</evidence>
<evidence type="ECO:0000256" key="3">
    <source>
        <dbReference type="ARBA" id="ARBA00022737"/>
    </source>
</evidence>